<sequence>MGVPRCRSPRPCRPDNGGRLGPRARPGSRRCSRRACAAAREAFPSSREERRAYSAAQLSPALGLGLHLEEEGGGRGSREVSAGTMISTAKLELELAAEAERGVAEEGHGHDGALEDVDGVHVRNDAAAGLIVVDDGAVDETLGNDAVLHQLLDHQLMHPLGDLVHIARRVEALLARPALLQLGAIRVALAEEVLVAQRGPVHRVLVVQALLGAGHHLVDAGLDLGALVLTEKAHLANAALHLARLLLLLQLLLLIVAALGVRVLLILALGPGHRVRLGGGGGGGSGGHGGGGGRRCLPAARLIVVPGRHGLELLTQVRITAGGRHGPRDAALGSSGAGGAAGHGSRRTRPGAPGGKGFLSARPPCEAGGPGGGRRGGGRGVGPQGRWVMQRWRQRDFLLRRLLHQPASLTRHLRDRRAPSTGVRSRCQRRRYAASRHRPNGRKRLSLQRATTGEPPQPRLPGHRPLCRFQFFHWVTGQAPGGSRRELPEVGSHSCLSIKRSPWLLRPSLN</sequence>
<evidence type="ECO:0000313" key="3">
    <source>
        <dbReference type="EMBL" id="CAD7689608.1"/>
    </source>
</evidence>
<feature type="transmembrane region" description="Helical" evidence="2">
    <location>
        <begin position="245"/>
        <end position="269"/>
    </location>
</feature>
<name>A0A811ZL38_NYCPR</name>
<keyword evidence="2" id="KW-0812">Transmembrane</keyword>
<feature type="compositionally biased region" description="Basic residues" evidence="1">
    <location>
        <begin position="426"/>
        <end position="446"/>
    </location>
</feature>
<feature type="region of interest" description="Disordered" evidence="1">
    <location>
        <begin position="1"/>
        <end position="32"/>
    </location>
</feature>
<keyword evidence="2" id="KW-0472">Membrane</keyword>
<reference evidence="3" key="1">
    <citation type="submission" date="2020-12" db="EMBL/GenBank/DDBJ databases">
        <authorList>
            <consortium name="Molecular Ecology Group"/>
        </authorList>
    </citation>
    <scope>NUCLEOTIDE SEQUENCE</scope>
    <source>
        <strain evidence="3">TBG_1078</strain>
    </source>
</reference>
<feature type="region of interest" description="Disordered" evidence="1">
    <location>
        <begin position="410"/>
        <end position="463"/>
    </location>
</feature>
<gene>
    <name evidence="3" type="ORF">NYPRO_LOCUS22402</name>
</gene>
<accession>A0A811ZL38</accession>
<dbReference type="Proteomes" id="UP000645828">
    <property type="component" value="Unassembled WGS sequence"/>
</dbReference>
<evidence type="ECO:0000256" key="1">
    <source>
        <dbReference type="SAM" id="MobiDB-lite"/>
    </source>
</evidence>
<proteinExistence type="predicted"/>
<keyword evidence="4" id="KW-1185">Reference proteome</keyword>
<feature type="region of interest" description="Disordered" evidence="1">
    <location>
        <begin position="324"/>
        <end position="385"/>
    </location>
</feature>
<evidence type="ECO:0000256" key="2">
    <source>
        <dbReference type="SAM" id="Phobius"/>
    </source>
</evidence>
<dbReference type="EMBL" id="CAJHUB010000769">
    <property type="protein sequence ID" value="CAD7689608.1"/>
    <property type="molecule type" value="Genomic_DNA"/>
</dbReference>
<keyword evidence="2" id="KW-1133">Transmembrane helix</keyword>
<comment type="caution">
    <text evidence="3">The sequence shown here is derived from an EMBL/GenBank/DDBJ whole genome shotgun (WGS) entry which is preliminary data.</text>
</comment>
<organism evidence="3 4">
    <name type="scientific">Nyctereutes procyonoides</name>
    <name type="common">Raccoon dog</name>
    <name type="synonym">Canis procyonoides</name>
    <dbReference type="NCBI Taxonomy" id="34880"/>
    <lineage>
        <taxon>Eukaryota</taxon>
        <taxon>Metazoa</taxon>
        <taxon>Chordata</taxon>
        <taxon>Craniata</taxon>
        <taxon>Vertebrata</taxon>
        <taxon>Euteleostomi</taxon>
        <taxon>Mammalia</taxon>
        <taxon>Eutheria</taxon>
        <taxon>Laurasiatheria</taxon>
        <taxon>Carnivora</taxon>
        <taxon>Caniformia</taxon>
        <taxon>Canidae</taxon>
        <taxon>Nyctereutes</taxon>
    </lineage>
</organism>
<protein>
    <submittedName>
        <fullName evidence="3">(raccoon dog) hypothetical protein</fullName>
    </submittedName>
</protein>
<dbReference type="AlphaFoldDB" id="A0A811ZL38"/>
<feature type="compositionally biased region" description="Gly residues" evidence="1">
    <location>
        <begin position="368"/>
        <end position="383"/>
    </location>
</feature>
<evidence type="ECO:0000313" key="4">
    <source>
        <dbReference type="Proteomes" id="UP000645828"/>
    </source>
</evidence>